<dbReference type="GeneID" id="108562308"/>
<dbReference type="SMART" id="SM00360">
    <property type="entry name" value="RRM"/>
    <property type="match status" value="1"/>
</dbReference>
<evidence type="ECO:0000256" key="3">
    <source>
        <dbReference type="SAM" id="Coils"/>
    </source>
</evidence>
<dbReference type="Gene3D" id="3.30.70.330">
    <property type="match status" value="1"/>
</dbReference>
<dbReference type="Pfam" id="PF17799">
    <property type="entry name" value="RRM_Rrp7"/>
    <property type="match status" value="1"/>
</dbReference>
<dbReference type="RefSeq" id="XP_017776093.1">
    <property type="nucleotide sequence ID" value="XM_017920604.1"/>
</dbReference>
<dbReference type="InterPro" id="IPR000504">
    <property type="entry name" value="RRM_dom"/>
</dbReference>
<dbReference type="InterPro" id="IPR040447">
    <property type="entry name" value="RRM_Rrp7"/>
</dbReference>
<dbReference type="InterPro" id="IPR035979">
    <property type="entry name" value="RBD_domain_sf"/>
</dbReference>
<accession>A0ABM1MNE3</accession>
<dbReference type="InterPro" id="IPR012677">
    <property type="entry name" value="Nucleotide-bd_a/b_plait_sf"/>
</dbReference>
<dbReference type="InterPro" id="IPR040446">
    <property type="entry name" value="RRP7"/>
</dbReference>
<feature type="coiled-coil region" evidence="3">
    <location>
        <begin position="182"/>
        <end position="232"/>
    </location>
</feature>
<evidence type="ECO:0000256" key="2">
    <source>
        <dbReference type="ARBA" id="ARBA00022884"/>
    </source>
</evidence>
<keyword evidence="3" id="KW-0175">Coiled coil</keyword>
<keyword evidence="5" id="KW-1185">Reference proteome</keyword>
<comment type="similarity">
    <text evidence="1">Belongs to the RRP7 family.</text>
</comment>
<gene>
    <name evidence="6" type="primary">LOC108562308</name>
</gene>
<dbReference type="SUPFAM" id="SSF54928">
    <property type="entry name" value="RNA-binding domain, RBD"/>
    <property type="match status" value="1"/>
</dbReference>
<protein>
    <submittedName>
        <fullName evidence="6">Ribosomal RNA-processing protein 7 homolog A</fullName>
    </submittedName>
</protein>
<feature type="domain" description="RRM" evidence="4">
    <location>
        <begin position="46"/>
        <end position="122"/>
    </location>
</feature>
<evidence type="ECO:0000256" key="1">
    <source>
        <dbReference type="ARBA" id="ARBA00006110"/>
    </source>
</evidence>
<organism evidence="5 6">
    <name type="scientific">Nicrophorus vespilloides</name>
    <name type="common">Boreal carrion beetle</name>
    <dbReference type="NCBI Taxonomy" id="110193"/>
    <lineage>
        <taxon>Eukaryota</taxon>
        <taxon>Metazoa</taxon>
        <taxon>Ecdysozoa</taxon>
        <taxon>Arthropoda</taxon>
        <taxon>Hexapoda</taxon>
        <taxon>Insecta</taxon>
        <taxon>Pterygota</taxon>
        <taxon>Neoptera</taxon>
        <taxon>Endopterygota</taxon>
        <taxon>Coleoptera</taxon>
        <taxon>Polyphaga</taxon>
        <taxon>Staphyliniformia</taxon>
        <taxon>Silphidae</taxon>
        <taxon>Nicrophorinae</taxon>
        <taxon>Nicrophorus</taxon>
    </lineage>
</organism>
<dbReference type="PANTHER" id="PTHR13191:SF0">
    <property type="entry name" value="RIBOSOMAL RNA-PROCESSING PROTEIN 7 HOMOLOG A-RELATED"/>
    <property type="match status" value="1"/>
</dbReference>
<dbReference type="Gene3D" id="6.10.250.1770">
    <property type="match status" value="1"/>
</dbReference>
<evidence type="ECO:0000313" key="6">
    <source>
        <dbReference type="RefSeq" id="XP_017776093.1"/>
    </source>
</evidence>
<dbReference type="PANTHER" id="PTHR13191">
    <property type="entry name" value="RIBOSOMAL RNA PROCESSING PROTEIN 7-RELATED"/>
    <property type="match status" value="1"/>
</dbReference>
<name>A0ABM1MNE3_NICVS</name>
<keyword evidence="2" id="KW-0694">RNA-binding</keyword>
<evidence type="ECO:0000259" key="4">
    <source>
        <dbReference type="SMART" id="SM00360"/>
    </source>
</evidence>
<dbReference type="Proteomes" id="UP000695000">
    <property type="component" value="Unplaced"/>
</dbReference>
<sequence length="245" mass="28260">MAKQNNLQGFKVITTKYCSSSNAEHELFIKEHSVKNQAEDQPIGRTLFLINIPPWATESALLNAFKKSQIKVESVKFAPRESHDNGFRNAFVVVDNGKSVVKALKLSSLPPLSTDGEKISLGLEQWAKSYNDSVNCRESLIAKMTEVVTNYDFSSTKEKEEEKNQQVDDEGWTVVTKKKGGMKRTERAINKIKGKMERKEKALKNFYRHQIRQEKKDQLVLLRKKVEEDKKRILTLRQRRAFKPF</sequence>
<proteinExistence type="inferred from homology"/>
<evidence type="ECO:0000313" key="5">
    <source>
        <dbReference type="Proteomes" id="UP000695000"/>
    </source>
</evidence>
<reference evidence="6" key="1">
    <citation type="submission" date="2025-08" db="UniProtKB">
        <authorList>
            <consortium name="RefSeq"/>
        </authorList>
    </citation>
    <scope>IDENTIFICATION</scope>
    <source>
        <tissue evidence="6">Whole Larva</tissue>
    </source>
</reference>
<dbReference type="InterPro" id="IPR024326">
    <property type="entry name" value="RRP7_C"/>
</dbReference>
<dbReference type="Pfam" id="PF12923">
    <property type="entry name" value="RRP7"/>
    <property type="match status" value="1"/>
</dbReference>